<proteinExistence type="inferred from homology"/>
<dbReference type="GO" id="GO:0019594">
    <property type="term" value="P:mannitol metabolic process"/>
    <property type="evidence" value="ECO:0007669"/>
    <property type="project" value="InterPro"/>
</dbReference>
<gene>
    <name evidence="9" type="ORF">SAMN05660874_03362</name>
</gene>
<evidence type="ECO:0000313" key="10">
    <source>
        <dbReference type="Proteomes" id="UP000198852"/>
    </source>
</evidence>
<dbReference type="Gene3D" id="1.10.1040.10">
    <property type="entry name" value="N-(1-d-carboxylethyl)-l-norvaline Dehydrogenase, domain 2"/>
    <property type="match status" value="1"/>
</dbReference>
<comment type="catalytic activity">
    <reaction evidence="6">
        <text>D-mannitol 1-phosphate + NAD(+) = beta-D-fructose 6-phosphate + NADH + H(+)</text>
        <dbReference type="Rhea" id="RHEA:19661"/>
        <dbReference type="ChEBI" id="CHEBI:15378"/>
        <dbReference type="ChEBI" id="CHEBI:57540"/>
        <dbReference type="ChEBI" id="CHEBI:57634"/>
        <dbReference type="ChEBI" id="CHEBI:57945"/>
        <dbReference type="ChEBI" id="CHEBI:61381"/>
        <dbReference type="EC" id="1.1.1.17"/>
    </reaction>
</comment>
<dbReference type="InterPro" id="IPR050988">
    <property type="entry name" value="Mannitol_DH/Oxidoreductase"/>
</dbReference>
<evidence type="ECO:0000256" key="5">
    <source>
        <dbReference type="ARBA" id="ARBA00023027"/>
    </source>
</evidence>
<dbReference type="SUPFAM" id="SSF51735">
    <property type="entry name" value="NAD(P)-binding Rossmann-fold domains"/>
    <property type="match status" value="1"/>
</dbReference>
<evidence type="ECO:0000259" key="8">
    <source>
        <dbReference type="Pfam" id="PF08125"/>
    </source>
</evidence>
<evidence type="ECO:0000259" key="7">
    <source>
        <dbReference type="Pfam" id="PF01232"/>
    </source>
</evidence>
<evidence type="ECO:0000256" key="4">
    <source>
        <dbReference type="ARBA" id="ARBA00023002"/>
    </source>
</evidence>
<evidence type="ECO:0000256" key="3">
    <source>
        <dbReference type="ARBA" id="ARBA00016219"/>
    </source>
</evidence>
<dbReference type="Pfam" id="PF08125">
    <property type="entry name" value="Mannitol_dh_C"/>
    <property type="match status" value="1"/>
</dbReference>
<dbReference type="InterPro" id="IPR013328">
    <property type="entry name" value="6PGD_dom2"/>
</dbReference>
<evidence type="ECO:0000256" key="2">
    <source>
        <dbReference type="ARBA" id="ARBA00012939"/>
    </source>
</evidence>
<reference evidence="10" key="1">
    <citation type="submission" date="2016-10" db="EMBL/GenBank/DDBJ databases">
        <authorList>
            <person name="Varghese N."/>
            <person name="Submissions S."/>
        </authorList>
    </citation>
    <scope>NUCLEOTIDE SEQUENCE [LARGE SCALE GENOMIC DNA]</scope>
    <source>
        <strain evidence="10">DSM 44771</strain>
    </source>
</reference>
<dbReference type="Pfam" id="PF01232">
    <property type="entry name" value="Mannitol_dh"/>
    <property type="match status" value="1"/>
</dbReference>
<dbReference type="PRINTS" id="PR00084">
    <property type="entry name" value="MTLDHDRGNASE"/>
</dbReference>
<dbReference type="InterPro" id="IPR036291">
    <property type="entry name" value="NAD(P)-bd_dom_sf"/>
</dbReference>
<keyword evidence="4" id="KW-0560">Oxidoreductase</keyword>
<dbReference type="SUPFAM" id="SSF48179">
    <property type="entry name" value="6-phosphogluconate dehydrogenase C-terminal domain-like"/>
    <property type="match status" value="1"/>
</dbReference>
<dbReference type="InterPro" id="IPR013118">
    <property type="entry name" value="Mannitol_DH_C"/>
</dbReference>
<dbReference type="Gene3D" id="3.40.50.720">
    <property type="entry name" value="NAD(P)-binding Rossmann-like Domain"/>
    <property type="match status" value="1"/>
</dbReference>
<keyword evidence="5" id="KW-0520">NAD</keyword>
<dbReference type="RefSeq" id="WP_093418744.1">
    <property type="nucleotide sequence ID" value="NZ_FOZX01000005.1"/>
</dbReference>
<dbReference type="PANTHER" id="PTHR43362:SF1">
    <property type="entry name" value="MANNITOL DEHYDROGENASE 2-RELATED"/>
    <property type="match status" value="1"/>
</dbReference>
<dbReference type="Proteomes" id="UP000198852">
    <property type="component" value="Unassembled WGS sequence"/>
</dbReference>
<dbReference type="STRING" id="95161.SAMN05660874_03362"/>
<dbReference type="AlphaFoldDB" id="A0A1I6SS60"/>
<keyword evidence="10" id="KW-1185">Reference proteome</keyword>
<dbReference type="PROSITE" id="PS00974">
    <property type="entry name" value="MANNITOL_DHGENASE"/>
    <property type="match status" value="1"/>
</dbReference>
<dbReference type="GO" id="GO:0008926">
    <property type="term" value="F:mannitol-1-phosphate 5-dehydrogenase activity"/>
    <property type="evidence" value="ECO:0007669"/>
    <property type="project" value="UniProtKB-EC"/>
</dbReference>
<protein>
    <recommendedName>
        <fullName evidence="3">Mannitol-1-phosphate 5-dehydrogenase</fullName>
        <ecNumber evidence="2">1.1.1.17</ecNumber>
    </recommendedName>
</protein>
<dbReference type="EC" id="1.1.1.17" evidence="2"/>
<sequence length="490" mass="52635">MQRLSASTTPVSALQHHRSLGAPGIVHLGLGNFHRAHQAVHTARALEHTEGPWAIVGVANSSAAVAQAMREQDMRYGVVEISPERTEVGVPAVHSDVLVAAQQPEAVLDALAAQETRIVTLTVTEKGYSYSPRTQRLDLDDPGVRADLDGGTPRTTVGRLARALQRRAATHAAPVAILSCDNLTGNGDLTGRLVREFAEALPAPEREDLLAYLRDSVSFPNGMVDRIVPATTDAYRAAVAERLGLRDETPVPAEPFSMWVLEDHFAAGRPAWEHGGVTFTDDVEPYELMKLRLLNGTHSLIAYLGALEGCDLIAESIARPHIAEAARQVMHTDYLPTLTMPADIDVEDYSAQLFTRWSNSALGHRTRQVGSDGSTKLAQRIPVPAAFHLAAGRMPQHLALSVAAYLRATTAPESTEHTTAIADPAAEDLRAKHAESGGTREFVAAALRDGLLGDELAAHTEFQARVAEFVDVLATHGVAAATEEALQAQR</sequence>
<evidence type="ECO:0000256" key="6">
    <source>
        <dbReference type="ARBA" id="ARBA00048615"/>
    </source>
</evidence>
<dbReference type="InterPro" id="IPR008927">
    <property type="entry name" value="6-PGluconate_DH-like_C_sf"/>
</dbReference>
<evidence type="ECO:0000256" key="1">
    <source>
        <dbReference type="ARBA" id="ARBA00006541"/>
    </source>
</evidence>
<dbReference type="PANTHER" id="PTHR43362">
    <property type="entry name" value="MANNITOL DEHYDROGENASE DSF1-RELATED"/>
    <property type="match status" value="1"/>
</dbReference>
<name>A0A1I6SS60_9PSEU</name>
<dbReference type="InterPro" id="IPR023027">
    <property type="entry name" value="Mannitol_DH_CS"/>
</dbReference>
<organism evidence="9 10">
    <name type="scientific">Saccharopolyspora flava</name>
    <dbReference type="NCBI Taxonomy" id="95161"/>
    <lineage>
        <taxon>Bacteria</taxon>
        <taxon>Bacillati</taxon>
        <taxon>Actinomycetota</taxon>
        <taxon>Actinomycetes</taxon>
        <taxon>Pseudonocardiales</taxon>
        <taxon>Pseudonocardiaceae</taxon>
        <taxon>Saccharopolyspora</taxon>
    </lineage>
</organism>
<dbReference type="InterPro" id="IPR000669">
    <property type="entry name" value="Mannitol_DH"/>
</dbReference>
<evidence type="ECO:0000313" key="9">
    <source>
        <dbReference type="EMBL" id="SFS79736.1"/>
    </source>
</evidence>
<dbReference type="InterPro" id="IPR013131">
    <property type="entry name" value="Mannitol_DH_N"/>
</dbReference>
<accession>A0A1I6SS60</accession>
<feature type="domain" description="Mannitol dehydrogenase N-terminal" evidence="7">
    <location>
        <begin position="24"/>
        <end position="273"/>
    </location>
</feature>
<dbReference type="OrthoDB" id="271711at2"/>
<dbReference type="EMBL" id="FOZX01000005">
    <property type="protein sequence ID" value="SFS79736.1"/>
    <property type="molecule type" value="Genomic_DNA"/>
</dbReference>
<comment type="similarity">
    <text evidence="1">Belongs to the mannitol dehydrogenase family.</text>
</comment>
<feature type="domain" description="Mannitol dehydrogenase C-terminal" evidence="8">
    <location>
        <begin position="282"/>
        <end position="469"/>
    </location>
</feature>